<feature type="binding site" evidence="13">
    <location>
        <position position="277"/>
    </location>
    <ligand>
        <name>Zn(2+)</name>
        <dbReference type="ChEBI" id="CHEBI:29105"/>
        <note>catalytic</note>
    </ligand>
</feature>
<evidence type="ECO:0000256" key="8">
    <source>
        <dbReference type="ARBA" id="ARBA00023239"/>
    </source>
</evidence>
<evidence type="ECO:0000256" key="6">
    <source>
        <dbReference type="ARBA" id="ARBA00023157"/>
    </source>
</evidence>
<feature type="binding site" evidence="12">
    <location>
        <position position="126"/>
    </location>
    <ligand>
        <name>a protein</name>
        <dbReference type="ChEBI" id="CHEBI:16541"/>
    </ligand>
    <ligandPart>
        <name>C-terminal Xaa-(2S)-2-hydroxyglycine residue</name>
        <dbReference type="ChEBI" id="CHEBI:142768"/>
    </ligandPart>
</feature>
<feature type="binding site" evidence="13">
    <location>
        <position position="113"/>
    </location>
    <ligand>
        <name>Ca(2+)</name>
        <dbReference type="ChEBI" id="CHEBI:29108"/>
        <note>structural</note>
    </ligand>
</feature>
<keyword evidence="8" id="KW-0456">Lyase</keyword>
<feature type="binding site" evidence="13">
    <location>
        <position position="179"/>
    </location>
    <ligand>
        <name>Zn(2+)</name>
        <dbReference type="ChEBI" id="CHEBI:29105"/>
        <note>catalytic</note>
    </ligand>
</feature>
<keyword evidence="2 13" id="KW-0479">Metal-binding</keyword>
<dbReference type="InterPro" id="IPR000720">
    <property type="entry name" value="PHM/PAL"/>
</dbReference>
<dbReference type="PRINTS" id="PR00790">
    <property type="entry name" value="PAMONOXGNASE"/>
</dbReference>
<dbReference type="PANTHER" id="PTHR10680">
    <property type="entry name" value="PEPTIDYL-GLYCINE ALPHA-AMIDATING MONOOXYGENASE"/>
    <property type="match status" value="1"/>
</dbReference>
<keyword evidence="13" id="KW-0106">Calcium</keyword>
<evidence type="ECO:0000256" key="13">
    <source>
        <dbReference type="PIRSR" id="PIRSR600720-2"/>
    </source>
</evidence>
<keyword evidence="4" id="KW-0677">Repeat</keyword>
<dbReference type="CDD" id="cd14958">
    <property type="entry name" value="NHL_PAL_like"/>
    <property type="match status" value="1"/>
</dbReference>
<evidence type="ECO:0000256" key="7">
    <source>
        <dbReference type="ARBA" id="ARBA00023180"/>
    </source>
</evidence>
<evidence type="ECO:0000313" key="17">
    <source>
        <dbReference type="EnsemblMetazoa" id="GAUT040581-PA"/>
    </source>
</evidence>
<dbReference type="EnsemblMetazoa" id="GAUT040581-RA">
    <property type="protein sequence ID" value="GAUT040581-PA"/>
    <property type="gene ID" value="GAUT040581"/>
</dbReference>
<evidence type="ECO:0000256" key="4">
    <source>
        <dbReference type="ARBA" id="ARBA00022737"/>
    </source>
</evidence>
<comment type="cofactor">
    <cofactor evidence="13">
        <name>Zn(2+)</name>
        <dbReference type="ChEBI" id="CHEBI:29105"/>
    </cofactor>
    <text evidence="13">Binds one Zn(2+) ion per subunit.</text>
</comment>
<comment type="similarity">
    <text evidence="11">Belongs to the peptidyl-alpha-hydroxyglycine alpha-amidating lyase family.</text>
</comment>
<dbReference type="PROSITE" id="PS51125">
    <property type="entry name" value="NHL"/>
    <property type="match status" value="1"/>
</dbReference>
<dbReference type="GO" id="GO:0005576">
    <property type="term" value="C:extracellular region"/>
    <property type="evidence" value="ECO:0007669"/>
    <property type="project" value="TreeGrafter"/>
</dbReference>
<feature type="signal peptide" evidence="16">
    <location>
        <begin position="1"/>
        <end position="22"/>
    </location>
</feature>
<evidence type="ECO:0000256" key="11">
    <source>
        <dbReference type="ARBA" id="ARBA00061296"/>
    </source>
</evidence>
<feature type="disulfide bond" evidence="14">
    <location>
        <begin position="227"/>
        <end position="247"/>
    </location>
</feature>
<evidence type="ECO:0000256" key="9">
    <source>
        <dbReference type="ARBA" id="ARBA00050393"/>
    </source>
</evidence>
<evidence type="ECO:0000256" key="15">
    <source>
        <dbReference type="PROSITE-ProRule" id="PRU00504"/>
    </source>
</evidence>
<feature type="disulfide bond" evidence="14">
    <location>
        <begin position="289"/>
        <end position="300"/>
    </location>
</feature>
<evidence type="ECO:0000256" key="16">
    <source>
        <dbReference type="SAM" id="SignalP"/>
    </source>
</evidence>
<dbReference type="PANTHER" id="PTHR10680:SF37">
    <property type="entry name" value="PEPTIDYL-ALPHA-HYDROXYGLYCINE ALPHA-AMIDATING LYASE 2"/>
    <property type="match status" value="1"/>
</dbReference>
<dbReference type="GO" id="GO:0004598">
    <property type="term" value="F:peptidylamidoglycolate lyase activity"/>
    <property type="evidence" value="ECO:0007669"/>
    <property type="project" value="UniProtKB-EC"/>
</dbReference>
<dbReference type="Proteomes" id="UP000078200">
    <property type="component" value="Unassembled WGS sequence"/>
</dbReference>
<feature type="repeat" description="NHL" evidence="15">
    <location>
        <begin position="224"/>
        <end position="257"/>
    </location>
</feature>
<evidence type="ECO:0000256" key="12">
    <source>
        <dbReference type="PIRSR" id="PIRSR600720-1"/>
    </source>
</evidence>
<evidence type="ECO:0000256" key="1">
    <source>
        <dbReference type="ARBA" id="ARBA00012343"/>
    </source>
</evidence>
<dbReference type="VEuPathDB" id="VectorBase:GAUT040581"/>
<name>A0A1A9VLB9_GLOAU</name>
<dbReference type="SUPFAM" id="SSF101898">
    <property type="entry name" value="NHL repeat"/>
    <property type="match status" value="1"/>
</dbReference>
<dbReference type="InterPro" id="IPR011042">
    <property type="entry name" value="6-blade_b-propeller_TolB-like"/>
</dbReference>
<dbReference type="STRING" id="7395.A0A1A9VLB9"/>
<reference evidence="17" key="1">
    <citation type="submission" date="2020-05" db="UniProtKB">
        <authorList>
            <consortium name="EnsemblMetazoa"/>
        </authorList>
    </citation>
    <scope>IDENTIFICATION</scope>
    <source>
        <strain evidence="17">TTRI</strain>
    </source>
</reference>
<feature type="binding site" evidence="12">
    <location>
        <position position="293"/>
    </location>
    <ligand>
        <name>a protein</name>
        <dbReference type="ChEBI" id="CHEBI:16541"/>
    </ligand>
    <ligandPart>
        <name>C-terminal Xaa-(2S)-2-hydroxyglycine residue</name>
        <dbReference type="ChEBI" id="CHEBI:142768"/>
    </ligandPart>
</feature>
<evidence type="ECO:0000313" key="18">
    <source>
        <dbReference type="Proteomes" id="UP000078200"/>
    </source>
</evidence>
<sequence>MIKILWIFGVLAVVFPANNVLGKHLNTHHLTYEDLPLSQRRFFNNIRALLQKRLNQNAVAESDWPSFNHALDSPHNALADNDNVAKSVVAIPTPVLVENWPKVAHRFGQVTAVSIDPYGNPVIFHRADRFWDSNTFNETNNIFYYIENGPIKEATIYTLDAKTGNILSGWGENMFYLPHGLTIDTHGNYWITDVAMHQAFKLRASESQPLLTIGTPFRPGSSVKHLCKPTSIAVATTGEFFVADGYCNQRILKFNAAGRLLRIIPQPPEFLSLQVPHAITLLERLDLLCIADRENMRVVCPKAGLKSSKGEGQPAATIQEPDLGRVFGVAAYDDIVYAVNGPTSMLPVRGFTINPKSETIIGHWGKFKNPHSIAVSSNTSTLYVTEIGSDYQANRIWKYVLV</sequence>
<feature type="chain" id="PRO_5008399528" description="peptidylamidoglycolate lyase" evidence="16">
    <location>
        <begin position="23"/>
        <end position="402"/>
    </location>
</feature>
<evidence type="ECO:0000256" key="2">
    <source>
        <dbReference type="ARBA" id="ARBA00022723"/>
    </source>
</evidence>
<keyword evidence="7" id="KW-0325">Glycoprotein</keyword>
<dbReference type="GO" id="GO:0016020">
    <property type="term" value="C:membrane"/>
    <property type="evidence" value="ECO:0007669"/>
    <property type="project" value="InterPro"/>
</dbReference>
<evidence type="ECO:0000256" key="3">
    <source>
        <dbReference type="ARBA" id="ARBA00022729"/>
    </source>
</evidence>
<organism evidence="17 18">
    <name type="scientific">Glossina austeni</name>
    <name type="common">Savannah tsetse fly</name>
    <dbReference type="NCBI Taxonomy" id="7395"/>
    <lineage>
        <taxon>Eukaryota</taxon>
        <taxon>Metazoa</taxon>
        <taxon>Ecdysozoa</taxon>
        <taxon>Arthropoda</taxon>
        <taxon>Hexapoda</taxon>
        <taxon>Insecta</taxon>
        <taxon>Pterygota</taxon>
        <taxon>Neoptera</taxon>
        <taxon>Endopterygota</taxon>
        <taxon>Diptera</taxon>
        <taxon>Brachycera</taxon>
        <taxon>Muscomorpha</taxon>
        <taxon>Hippoboscoidea</taxon>
        <taxon>Glossinidae</taxon>
        <taxon>Glossina</taxon>
    </lineage>
</organism>
<dbReference type="GO" id="GO:0006518">
    <property type="term" value="P:peptide metabolic process"/>
    <property type="evidence" value="ECO:0007669"/>
    <property type="project" value="InterPro"/>
</dbReference>
<evidence type="ECO:0000256" key="5">
    <source>
        <dbReference type="ARBA" id="ARBA00022833"/>
    </source>
</evidence>
<comment type="function">
    <text evidence="10">Peptidyl-alpha-hydroxylglycine alpha-amidating lyase that catalyzes an essential reaction in C-terminal alpha-amidation of peptides. Mediates the dismutation of the unstable peptidyl(2-hydroxyglycine) intermediate to glyoxylate and the corresponding desglycine peptide amide. C-terminal amidation of peptides such as neuropeptides is essential for full biological activity.</text>
</comment>
<proteinExistence type="inferred from homology"/>
<keyword evidence="6 14" id="KW-1015">Disulfide bond</keyword>
<dbReference type="InterPro" id="IPR001258">
    <property type="entry name" value="NHL_repeat"/>
</dbReference>
<keyword evidence="3 16" id="KW-0732">Signal</keyword>
<comment type="catalytic activity">
    <reaction evidence="9">
        <text>a [peptide]-C-terminal (2S)-2-hydroxyglycine = a [peptide]-C-terminal amide + glyoxylate</text>
        <dbReference type="Rhea" id="RHEA:20924"/>
        <dbReference type="Rhea" id="RHEA-COMP:13485"/>
        <dbReference type="Rhea" id="RHEA-COMP:15321"/>
        <dbReference type="ChEBI" id="CHEBI:36655"/>
        <dbReference type="ChEBI" id="CHEBI:137001"/>
        <dbReference type="ChEBI" id="CHEBI:142768"/>
        <dbReference type="EC" id="4.3.2.5"/>
    </reaction>
    <physiologicalReaction direction="left-to-right" evidence="9">
        <dbReference type="Rhea" id="RHEA:20925"/>
    </physiologicalReaction>
</comment>
<protein>
    <recommendedName>
        <fullName evidence="1">peptidylamidoglycolate lyase</fullName>
        <ecNumber evidence="1">4.3.2.5</ecNumber>
    </recommendedName>
</protein>
<dbReference type="FunFam" id="2.120.10.30:FF:000054">
    <property type="entry name" value="Peptidyl-alpha-hydroxyglycine alpha-amidating lyase 1"/>
    <property type="match status" value="1"/>
</dbReference>
<feature type="binding site" evidence="13">
    <location>
        <position position="181"/>
    </location>
    <ligand>
        <name>Ca(2+)</name>
        <dbReference type="ChEBI" id="CHEBI:29108"/>
        <note>structural</note>
    </ligand>
</feature>
<dbReference type="Gene3D" id="2.120.10.30">
    <property type="entry name" value="TolB, C-terminal domain"/>
    <property type="match status" value="1"/>
</dbReference>
<evidence type="ECO:0000256" key="14">
    <source>
        <dbReference type="PIRSR" id="PIRSR600720-3"/>
    </source>
</evidence>
<dbReference type="EC" id="4.3.2.5" evidence="1"/>
<dbReference type="Pfam" id="PF01436">
    <property type="entry name" value="NHL"/>
    <property type="match status" value="1"/>
</dbReference>
<accession>A0A1A9VLB9</accession>
<evidence type="ECO:0000256" key="10">
    <source>
        <dbReference type="ARBA" id="ARBA00057118"/>
    </source>
</evidence>
<dbReference type="GO" id="GO:0046872">
    <property type="term" value="F:metal ion binding"/>
    <property type="evidence" value="ECO:0007669"/>
    <property type="project" value="UniProtKB-KW"/>
</dbReference>
<feature type="binding site" evidence="13">
    <location>
        <position position="371"/>
    </location>
    <ligand>
        <name>Zn(2+)</name>
        <dbReference type="ChEBI" id="CHEBI:29105"/>
        <note>catalytic</note>
    </ligand>
</feature>
<feature type="binding site" evidence="12">
    <location>
        <position position="246"/>
    </location>
    <ligand>
        <name>a protein</name>
        <dbReference type="ChEBI" id="CHEBI:16541"/>
    </ligand>
    <ligandPart>
        <name>C-terminal Xaa-(2S)-2-hydroxyglycine residue</name>
        <dbReference type="ChEBI" id="CHEBI:142768"/>
    </ligandPart>
</feature>
<keyword evidence="5 13" id="KW-0862">Zinc</keyword>
<keyword evidence="18" id="KW-1185">Reference proteome</keyword>
<dbReference type="AlphaFoldDB" id="A0A1A9VLB9"/>